<comment type="caution">
    <text evidence="1">The sequence shown here is derived from an EMBL/GenBank/DDBJ whole genome shotgun (WGS) entry which is preliminary data.</text>
</comment>
<reference evidence="1 2" key="1">
    <citation type="submission" date="2006-03" db="EMBL/GenBank/DDBJ databases">
        <authorList>
            <person name="Giovannoni S.J."/>
            <person name="Cho J.-C."/>
            <person name="Ferriera S."/>
            <person name="Johnson J."/>
            <person name="Kravitz S."/>
            <person name="Halpern A."/>
            <person name="Remington K."/>
            <person name="Beeson K."/>
            <person name="Tran B."/>
            <person name="Rogers Y.-H."/>
            <person name="Friedman R."/>
            <person name="Venter J.C."/>
        </authorList>
    </citation>
    <scope>NUCLEOTIDE SEQUENCE [LARGE SCALE GENOMIC DNA]</scope>
    <source>
        <strain evidence="1 2">HTCC2207</strain>
    </source>
</reference>
<evidence type="ECO:0000313" key="1">
    <source>
        <dbReference type="EMBL" id="EAS46169.1"/>
    </source>
</evidence>
<protein>
    <recommendedName>
        <fullName evidence="3">NAD(P)/FAD-dependent oxidoreductase</fullName>
    </recommendedName>
</protein>
<gene>
    <name evidence="1" type="ORF">GB2207_00865</name>
</gene>
<dbReference type="Proteomes" id="UP000005555">
    <property type="component" value="Unassembled WGS sequence"/>
</dbReference>
<dbReference type="InterPro" id="IPR036188">
    <property type="entry name" value="FAD/NAD-bd_sf"/>
</dbReference>
<name>Q1YPK2_9GAMM</name>
<dbReference type="EMBL" id="AAPI01000009">
    <property type="protein sequence ID" value="EAS46169.1"/>
    <property type="molecule type" value="Genomic_DNA"/>
</dbReference>
<sequence length="492" mass="54904">MGESLKTDYLIIGSGLVGMAFADTLFTETDANIIIVDRYAKPGGHWNLAYPFVTLHQPSSFFGVSSKELSRGEIDQIGLNKGMGDLATGDEICAYFDDVMRQRFLASGRVQYFPMCEYEGDGQFTSKLTGETHSVDYEKLVDATFLTIAVPSTHTPNFSIATEAQFMPLNDMPSITEKPAGYVVIGGGKTSIDACLWLLSQGVDPDDITWIRSRDAWLLDRANTQPTDEFFHKSVGSIAAQYEAIGNASSIDDMFDRLEEGGYFLRLDKDVRPTMFHAATISKPEIEQLQRIKNIVRMGQVSAIEKDRIVLTNGEIPTTPAHIHIDCSASLERSFAHKQPRPVFDGNCITPQMIRAYQPAFSASMAAYVEVNYDSDAEKNRLCALVPPPNHDVDFIPMTLAMMMNQYNWSLDKTLRLWVRENRLDGFTKLISSADKSDMKKMGILQRIQNNAMPAINKLQQFNVELANRELANKELSNKELSNKKTSQGAKA</sequence>
<evidence type="ECO:0008006" key="3">
    <source>
        <dbReference type="Google" id="ProtNLM"/>
    </source>
</evidence>
<evidence type="ECO:0000313" key="2">
    <source>
        <dbReference type="Proteomes" id="UP000005555"/>
    </source>
</evidence>
<dbReference type="AlphaFoldDB" id="Q1YPK2"/>
<accession>Q1YPK2</accession>
<proteinExistence type="predicted"/>
<dbReference type="STRING" id="314287.GB2207_00865"/>
<keyword evidence="2" id="KW-1185">Reference proteome</keyword>
<dbReference type="Gene3D" id="3.50.50.60">
    <property type="entry name" value="FAD/NAD(P)-binding domain"/>
    <property type="match status" value="1"/>
</dbReference>
<dbReference type="eggNOG" id="COG2072">
    <property type="taxonomic scope" value="Bacteria"/>
</dbReference>
<dbReference type="SUPFAM" id="SSF51905">
    <property type="entry name" value="FAD/NAD(P)-binding domain"/>
    <property type="match status" value="1"/>
</dbReference>
<organism evidence="1 2">
    <name type="scientific">gamma proteobacterium HTCC2207</name>
    <dbReference type="NCBI Taxonomy" id="314287"/>
    <lineage>
        <taxon>Bacteria</taxon>
        <taxon>Pseudomonadati</taxon>
        <taxon>Pseudomonadota</taxon>
        <taxon>Gammaproteobacteria</taxon>
        <taxon>Cellvibrionales</taxon>
        <taxon>Porticoccaceae</taxon>
        <taxon>SAR92 clade</taxon>
    </lineage>
</organism>
<dbReference type="HOGENOM" id="CLU_030357_0_0_6"/>